<evidence type="ECO:0000313" key="4">
    <source>
        <dbReference type="EMBL" id="SFB20714.1"/>
    </source>
</evidence>
<accession>A0A1I0Z534</accession>
<gene>
    <name evidence="4" type="ORF">SAMN05660845_2026</name>
</gene>
<keyword evidence="5" id="KW-1185">Reference proteome</keyword>
<dbReference type="Pfam" id="PF00534">
    <property type="entry name" value="Glycos_transf_1"/>
    <property type="match status" value="1"/>
</dbReference>
<evidence type="ECO:0000313" key="5">
    <source>
        <dbReference type="Proteomes" id="UP000199604"/>
    </source>
</evidence>
<evidence type="ECO:0000259" key="3">
    <source>
        <dbReference type="Pfam" id="PF13439"/>
    </source>
</evidence>
<keyword evidence="1 4" id="KW-0808">Transferase</keyword>
<dbReference type="EMBL" id="FOJT01000005">
    <property type="protein sequence ID" value="SFB20714.1"/>
    <property type="molecule type" value="Genomic_DNA"/>
</dbReference>
<name>A0A1I0Z534_9FLAO</name>
<feature type="domain" description="Glycosyl transferase family 1" evidence="2">
    <location>
        <begin position="253"/>
        <end position="365"/>
    </location>
</feature>
<dbReference type="InterPro" id="IPR028098">
    <property type="entry name" value="Glyco_trans_4-like_N"/>
</dbReference>
<proteinExistence type="predicted"/>
<dbReference type="InterPro" id="IPR001296">
    <property type="entry name" value="Glyco_trans_1"/>
</dbReference>
<reference evidence="5" key="1">
    <citation type="submission" date="2016-10" db="EMBL/GenBank/DDBJ databases">
        <authorList>
            <person name="Varghese N."/>
            <person name="Submissions S."/>
        </authorList>
    </citation>
    <scope>NUCLEOTIDE SEQUENCE [LARGE SCALE GENOMIC DNA]</scope>
    <source>
        <strain evidence="5">DSM 21789</strain>
    </source>
</reference>
<dbReference type="Gene3D" id="3.40.50.2000">
    <property type="entry name" value="Glycogen Phosphorylase B"/>
    <property type="match status" value="2"/>
</dbReference>
<evidence type="ECO:0000256" key="1">
    <source>
        <dbReference type="ARBA" id="ARBA00022679"/>
    </source>
</evidence>
<dbReference type="SUPFAM" id="SSF53756">
    <property type="entry name" value="UDP-Glycosyltransferase/glycogen phosphorylase"/>
    <property type="match status" value="1"/>
</dbReference>
<organism evidence="4 5">
    <name type="scientific">Flavobacterium swingsii</name>
    <dbReference type="NCBI Taxonomy" id="498292"/>
    <lineage>
        <taxon>Bacteria</taxon>
        <taxon>Pseudomonadati</taxon>
        <taxon>Bacteroidota</taxon>
        <taxon>Flavobacteriia</taxon>
        <taxon>Flavobacteriales</taxon>
        <taxon>Flavobacteriaceae</taxon>
        <taxon>Flavobacterium</taxon>
    </lineage>
</organism>
<feature type="domain" description="Glycosyltransferase subfamily 4-like N-terminal" evidence="3">
    <location>
        <begin position="13"/>
        <end position="211"/>
    </location>
</feature>
<dbReference type="Pfam" id="PF13439">
    <property type="entry name" value="Glyco_transf_4"/>
    <property type="match status" value="1"/>
</dbReference>
<dbReference type="PANTHER" id="PTHR46401:SF2">
    <property type="entry name" value="GLYCOSYLTRANSFERASE WBBK-RELATED"/>
    <property type="match status" value="1"/>
</dbReference>
<sequence>MINSVSGYGSTGTICEDIAFVLEREGHECFIAYGQATTNYKKGFKIGTKLENHLHNLGSRIFGKQGYFTTNGTKKLLNYIDSIRPDVIHLHNLHGNYLNLPLLFAYLIKYNKPVVWTFHDCWAFTGKCAHYTDVACYKWQSFCDHCPQTEKYPPSLFLDRSKSMFFDKKQWFTSIENLSVITVSEWLEGQVRHSFFKERTIKTIYNWVDTEIFKSTDSKDVIKGYGLNTNKFTVLLVSAHWNENDVKWKDLLALSKLVSNDVQLIVAGYVENKSKLPENVFHINYINSKIKLAQLYSFSDVYVHLSTEDTFGKVIAEALSCGTPAIVYDSTACPEIIGEGCGYVVEKRNVNQIASAINTIKKNSKTFYSANCRNFVVENFNIYSNINTTIDVYKSLI</sequence>
<dbReference type="GO" id="GO:0016757">
    <property type="term" value="F:glycosyltransferase activity"/>
    <property type="evidence" value="ECO:0007669"/>
    <property type="project" value="InterPro"/>
</dbReference>
<protein>
    <submittedName>
        <fullName evidence="4">Glycosyltransferase involved in cell wall bisynthesis</fullName>
    </submittedName>
</protein>
<dbReference type="AlphaFoldDB" id="A0A1I0Z534"/>
<evidence type="ECO:0000259" key="2">
    <source>
        <dbReference type="Pfam" id="PF00534"/>
    </source>
</evidence>
<dbReference type="STRING" id="498292.SAMN05660845_2026"/>
<dbReference type="Proteomes" id="UP000199604">
    <property type="component" value="Unassembled WGS sequence"/>
</dbReference>
<dbReference type="PANTHER" id="PTHR46401">
    <property type="entry name" value="GLYCOSYLTRANSFERASE WBBK-RELATED"/>
    <property type="match status" value="1"/>
</dbReference>